<protein>
    <submittedName>
        <fullName evidence="2">Extracellular solute-binding protein</fullName>
    </submittedName>
</protein>
<dbReference type="AlphaFoldDB" id="A0ABD5Z2P9"/>
<dbReference type="InterPro" id="IPR026045">
    <property type="entry name" value="Ferric-bd"/>
</dbReference>
<dbReference type="Pfam" id="PF13343">
    <property type="entry name" value="SBP_bac_6"/>
    <property type="match status" value="1"/>
</dbReference>
<sequence length="385" mass="41213">MSDRNSQTRRRFLAATGTAFAGSALAGCSALPGGNGGEQGKEQITLSDFRGSGPLVEQRPEPQGTSIEDLPALEGELTIYLGGGEGGLYVALLDLLKKMYPKFEPKPRINSSATLANTIIQEQKGGNSPADVFWAVDAGSLGTVAEAGYATTLPEQVVKPVPKNFHPDDQWVGVAGRARSVPFNTNKLSRSDIPDKVLDFPGAPTLQGNMGWAPTYGAFQSFVTAMRVLNGEQKTKEWLNGMQKQNITEYPDEFLVSNAVADGEIAAGFANHYYAVRVKSARPEAPIELAFTKDDAGALVNASGAEIIKGTQNEELAQNFIRHLLSAEAQEFFATRTFAYPMIPGVQPVGGLPTIDELNPPELSLSKLSDIQPTIELMKETGVLA</sequence>
<dbReference type="InterPro" id="IPR006311">
    <property type="entry name" value="TAT_signal"/>
</dbReference>
<proteinExistence type="predicted"/>
<dbReference type="PROSITE" id="PS51257">
    <property type="entry name" value="PROKAR_LIPOPROTEIN"/>
    <property type="match status" value="1"/>
</dbReference>
<dbReference type="EMBL" id="JBHTAR010000011">
    <property type="protein sequence ID" value="MFC7199461.1"/>
    <property type="molecule type" value="Genomic_DNA"/>
</dbReference>
<accession>A0ABD5Z2P9</accession>
<evidence type="ECO:0000256" key="1">
    <source>
        <dbReference type="ARBA" id="ARBA00022729"/>
    </source>
</evidence>
<dbReference type="PROSITE" id="PS51318">
    <property type="entry name" value="TAT"/>
    <property type="match status" value="1"/>
</dbReference>
<comment type="caution">
    <text evidence="2">The sequence shown here is derived from an EMBL/GenBank/DDBJ whole genome shotgun (WGS) entry which is preliminary data.</text>
</comment>
<evidence type="ECO:0000313" key="3">
    <source>
        <dbReference type="Proteomes" id="UP001596447"/>
    </source>
</evidence>
<dbReference type="RefSeq" id="WP_279529393.1">
    <property type="nucleotide sequence ID" value="NZ_CP122312.1"/>
</dbReference>
<evidence type="ECO:0000313" key="2">
    <source>
        <dbReference type="EMBL" id="MFC7199461.1"/>
    </source>
</evidence>
<keyword evidence="3" id="KW-1185">Reference proteome</keyword>
<dbReference type="PANTHER" id="PTHR30006:SF24">
    <property type="entry name" value="SLL0237 PROTEIN"/>
    <property type="match status" value="1"/>
</dbReference>
<reference evidence="2 3" key="1">
    <citation type="journal article" date="2019" name="Int. J. Syst. Evol. Microbiol.">
        <title>The Global Catalogue of Microorganisms (GCM) 10K type strain sequencing project: providing services to taxonomists for standard genome sequencing and annotation.</title>
        <authorList>
            <consortium name="The Broad Institute Genomics Platform"/>
            <consortium name="The Broad Institute Genome Sequencing Center for Infectious Disease"/>
            <person name="Wu L."/>
            <person name="Ma J."/>
        </authorList>
    </citation>
    <scope>NUCLEOTIDE SEQUENCE [LARGE SCALE GENOMIC DNA]</scope>
    <source>
        <strain evidence="2 3">XZGYJ-43</strain>
    </source>
</reference>
<dbReference type="PANTHER" id="PTHR30006">
    <property type="entry name" value="THIAMINE-BINDING PERIPLASMIC PROTEIN-RELATED"/>
    <property type="match status" value="1"/>
</dbReference>
<name>A0ABD5Z2P9_9EURY</name>
<organism evidence="2 3">
    <name type="scientific">Halospeciosus flavus</name>
    <dbReference type="NCBI Taxonomy" id="3032283"/>
    <lineage>
        <taxon>Archaea</taxon>
        <taxon>Methanobacteriati</taxon>
        <taxon>Methanobacteriota</taxon>
        <taxon>Stenosarchaea group</taxon>
        <taxon>Halobacteria</taxon>
        <taxon>Halobacteriales</taxon>
        <taxon>Halobacteriaceae</taxon>
        <taxon>Halospeciosus</taxon>
    </lineage>
</organism>
<dbReference type="Proteomes" id="UP001596447">
    <property type="component" value="Unassembled WGS sequence"/>
</dbReference>
<dbReference type="SUPFAM" id="SSF53850">
    <property type="entry name" value="Periplasmic binding protein-like II"/>
    <property type="match status" value="1"/>
</dbReference>
<keyword evidence="1" id="KW-0732">Signal</keyword>
<dbReference type="Gene3D" id="3.40.190.10">
    <property type="entry name" value="Periplasmic binding protein-like II"/>
    <property type="match status" value="2"/>
</dbReference>
<gene>
    <name evidence="2" type="ORF">ACFQJ9_08560</name>
</gene>
<dbReference type="PIRSF" id="PIRSF002825">
    <property type="entry name" value="CfbpA"/>
    <property type="match status" value="1"/>
</dbReference>